<evidence type="ECO:0000256" key="14">
    <source>
        <dbReference type="SAM" id="MobiDB-lite"/>
    </source>
</evidence>
<evidence type="ECO:0000256" key="7">
    <source>
        <dbReference type="ARBA" id="ARBA00022729"/>
    </source>
</evidence>
<feature type="compositionally biased region" description="Basic residues" evidence="14">
    <location>
        <begin position="394"/>
        <end position="432"/>
    </location>
</feature>
<name>A0ABP0GBD8_CLALP</name>
<evidence type="ECO:0000256" key="6">
    <source>
        <dbReference type="ARBA" id="ARBA00022723"/>
    </source>
</evidence>
<evidence type="ECO:0000256" key="4">
    <source>
        <dbReference type="ARBA" id="ARBA00022670"/>
    </source>
</evidence>
<evidence type="ECO:0000256" key="1">
    <source>
        <dbReference type="ARBA" id="ARBA00001941"/>
    </source>
</evidence>
<evidence type="ECO:0000256" key="11">
    <source>
        <dbReference type="ARBA" id="ARBA00023136"/>
    </source>
</evidence>
<keyword evidence="4 13" id="KW-0645">Protease</keyword>
<keyword evidence="8 13" id="KW-0378">Hydrolase</keyword>
<dbReference type="Pfam" id="PF01963">
    <property type="entry name" value="TraB_PrgY_gumN"/>
    <property type="match status" value="1"/>
</dbReference>
<reference evidence="15 16" key="1">
    <citation type="submission" date="2024-02" db="EMBL/GenBank/DDBJ databases">
        <authorList>
            <person name="Daric V."/>
            <person name="Darras S."/>
        </authorList>
    </citation>
    <scope>NUCLEOTIDE SEQUENCE [LARGE SCALE GENOMIC DNA]</scope>
</reference>
<evidence type="ECO:0000256" key="12">
    <source>
        <dbReference type="ARBA" id="ARBA00023180"/>
    </source>
</evidence>
<keyword evidence="12" id="KW-0325">Glycoprotein</keyword>
<keyword evidence="9" id="KW-1133">Transmembrane helix</keyword>
<evidence type="ECO:0000256" key="2">
    <source>
        <dbReference type="ARBA" id="ARBA00004479"/>
    </source>
</evidence>
<accession>A0ABP0GBD8</accession>
<keyword evidence="13" id="KW-1003">Cell membrane</keyword>
<feature type="region of interest" description="Disordered" evidence="14">
    <location>
        <begin position="383"/>
        <end position="441"/>
    </location>
</feature>
<dbReference type="PANTHER" id="PTHR31120:SF6">
    <property type="entry name" value="METALLOPROTEASE TIKI HOMOLOG"/>
    <property type="match status" value="1"/>
</dbReference>
<dbReference type="EC" id="3.4.-.-" evidence="13"/>
<keyword evidence="16" id="KW-1185">Reference proteome</keyword>
<dbReference type="Proteomes" id="UP001642483">
    <property type="component" value="Unassembled WGS sequence"/>
</dbReference>
<keyword evidence="10 13" id="KW-0482">Metalloprotease</keyword>
<evidence type="ECO:0000256" key="13">
    <source>
        <dbReference type="RuleBase" id="RU369069"/>
    </source>
</evidence>
<keyword evidence="5" id="KW-0812">Transmembrane</keyword>
<dbReference type="PANTHER" id="PTHR31120">
    <property type="entry name" value="METALLOPROTEASE TIKI"/>
    <property type="match status" value="1"/>
</dbReference>
<evidence type="ECO:0000313" key="15">
    <source>
        <dbReference type="EMBL" id="CAK8688930.1"/>
    </source>
</evidence>
<keyword evidence="11" id="KW-0472">Membrane</keyword>
<comment type="function">
    <text evidence="13">Metalloprotease that acts as a negative regulator of the Wnt signaling pathway by mediating the cleavage of the N-terminal residues of a subset of Wnt proteins. Following cleavage, Wnt proteins become oxidized and form large disulfide-bond oligomers, leading to their inactivation.</text>
</comment>
<comment type="similarity">
    <text evidence="3 13">Belongs to the TIKI family.</text>
</comment>
<dbReference type="CDD" id="cd14789">
    <property type="entry name" value="Tiki"/>
    <property type="match status" value="1"/>
</dbReference>
<keyword evidence="7 13" id="KW-0732">Signal</keyword>
<dbReference type="InterPro" id="IPR002816">
    <property type="entry name" value="TraB/PrgY/GumN_fam"/>
</dbReference>
<dbReference type="InterPro" id="IPR040230">
    <property type="entry name" value="TIKI1/2-like"/>
</dbReference>
<evidence type="ECO:0000256" key="3">
    <source>
        <dbReference type="ARBA" id="ARBA00008261"/>
    </source>
</evidence>
<evidence type="ECO:0000256" key="9">
    <source>
        <dbReference type="ARBA" id="ARBA00022989"/>
    </source>
</evidence>
<gene>
    <name evidence="15" type="ORF">CVLEPA_LOCUS20883</name>
</gene>
<organism evidence="15 16">
    <name type="scientific">Clavelina lepadiformis</name>
    <name type="common">Light-bulb sea squirt</name>
    <name type="synonym">Ascidia lepadiformis</name>
    <dbReference type="NCBI Taxonomy" id="159417"/>
    <lineage>
        <taxon>Eukaryota</taxon>
        <taxon>Metazoa</taxon>
        <taxon>Chordata</taxon>
        <taxon>Tunicata</taxon>
        <taxon>Ascidiacea</taxon>
        <taxon>Aplousobranchia</taxon>
        <taxon>Clavelinidae</taxon>
        <taxon>Clavelina</taxon>
    </lineage>
</organism>
<comment type="cofactor">
    <cofactor evidence="1">
        <name>Co(2+)</name>
        <dbReference type="ChEBI" id="CHEBI:48828"/>
    </cofactor>
</comment>
<protein>
    <recommendedName>
        <fullName evidence="13">Metalloprotease TIKI</fullName>
        <ecNumber evidence="13">3.4.-.-</ecNumber>
    </recommendedName>
    <alternativeName>
        <fullName evidence="13">TRAB domain-containing protein 2</fullName>
    </alternativeName>
</protein>
<sequence length="653" mass="75382">MYGQGFSRTSALVLFYIVHLAIIVNGKVIARAICKEEVRKSSFLWEIKRSPPAYLFGTIHVPYTRVWDFIPKNSKKAFKDSKNIFFELDLTDAPTISNLTRCQMLPRGTDLRQILPTQLFTRLKQHLEYVKKVMPDWVTSDKGGKSIYADYLFEAIVGNWERMKPVWVMLMINSLTEADVRSRNIPVLDLYLARQAERMGKKIGAVEKVDEQCQPLNGLNMSQVIFALNHTLTIQEQLRHGKTEVPFTTDDLINQYNCGELDSAIFDRDTTQVPKMANNSGWLTTHREKEAELLMEAEIDSYFKNELIYRRNRRMAERVRTLLEEHSGESFFFAFGTGHFLGNGSVISFLQQHEYEIENVTPDNFESGLSLFNYDFTSTWLSERPHSAQGPRSGSRRSRKNRHRASKKRGKSRQSRRRKKKKQKPKVKKHRFRDLWMPLDKSDHPAPASGNLGFFFESPKISVINRYPTVLPPKPNNQDVTNKNWRVWNQKQRRKYNDKNNDSRKQLREFYEQLRRESKTNPDGNGAFSSHRPWASLKHFPGLVTYLIIAAFSLMTMHINALGQTPFSGLKSSKNLRKCRSRSLVASTELLPSLNCHLSSSKTSMPVDLCYTNCHLSVSSQTSFVMNPVVLKRVAPLMTTNSLKTFDNFVATR</sequence>
<comment type="caution">
    <text evidence="15">The sequence shown here is derived from an EMBL/GenBank/DDBJ whole genome shotgun (WGS) entry which is preliminary data.</text>
</comment>
<comment type="subcellular location">
    <subcellularLocation>
        <location evidence="13">Cell membrane</location>
        <topology evidence="13">Single-pass type I membrane protein</topology>
    </subcellularLocation>
    <subcellularLocation>
        <location evidence="2">Membrane</location>
        <topology evidence="2">Single-pass type I membrane protein</topology>
    </subcellularLocation>
</comment>
<dbReference type="EMBL" id="CAWYQH010000108">
    <property type="protein sequence ID" value="CAK8688930.1"/>
    <property type="molecule type" value="Genomic_DNA"/>
</dbReference>
<keyword evidence="13" id="KW-0879">Wnt signaling pathway</keyword>
<evidence type="ECO:0000313" key="16">
    <source>
        <dbReference type="Proteomes" id="UP001642483"/>
    </source>
</evidence>
<proteinExistence type="inferred from homology"/>
<keyword evidence="6 13" id="KW-0479">Metal-binding</keyword>
<evidence type="ECO:0000256" key="8">
    <source>
        <dbReference type="ARBA" id="ARBA00022801"/>
    </source>
</evidence>
<comment type="cofactor">
    <cofactor evidence="13">
        <name>Mn(2+)</name>
        <dbReference type="ChEBI" id="CHEBI:29035"/>
    </cofactor>
    <cofactor evidence="13">
        <name>Co(2+)</name>
        <dbReference type="ChEBI" id="CHEBI:48828"/>
    </cofactor>
    <text evidence="13">Divalent metal cations. Mn(2+) or Co(2+).</text>
</comment>
<evidence type="ECO:0000256" key="10">
    <source>
        <dbReference type="ARBA" id="ARBA00023049"/>
    </source>
</evidence>
<evidence type="ECO:0000256" key="5">
    <source>
        <dbReference type="ARBA" id="ARBA00022692"/>
    </source>
</evidence>